<keyword evidence="3" id="KW-1185">Reference proteome</keyword>
<feature type="transmembrane region" description="Helical" evidence="1">
    <location>
        <begin position="43"/>
        <end position="62"/>
    </location>
</feature>
<dbReference type="RefSeq" id="WP_189252926.1">
    <property type="nucleotide sequence ID" value="NZ_BMRE01000003.1"/>
</dbReference>
<feature type="transmembrane region" description="Helical" evidence="1">
    <location>
        <begin position="69"/>
        <end position="93"/>
    </location>
</feature>
<protein>
    <submittedName>
        <fullName evidence="2">Uncharacterized protein</fullName>
    </submittedName>
</protein>
<keyword evidence="1" id="KW-0472">Membrane</keyword>
<evidence type="ECO:0000313" key="3">
    <source>
        <dbReference type="Proteomes" id="UP000649573"/>
    </source>
</evidence>
<dbReference type="Proteomes" id="UP000649573">
    <property type="component" value="Unassembled WGS sequence"/>
</dbReference>
<organism evidence="2 3">
    <name type="scientific">Lentzea flava</name>
    <dbReference type="NCBI Taxonomy" id="103732"/>
    <lineage>
        <taxon>Bacteria</taxon>
        <taxon>Bacillati</taxon>
        <taxon>Actinomycetota</taxon>
        <taxon>Actinomycetes</taxon>
        <taxon>Pseudonocardiales</taxon>
        <taxon>Pseudonocardiaceae</taxon>
        <taxon>Lentzea</taxon>
    </lineage>
</organism>
<accession>A0ABQ2UDH7</accession>
<proteinExistence type="predicted"/>
<keyword evidence="1" id="KW-1133">Transmembrane helix</keyword>
<evidence type="ECO:0000313" key="2">
    <source>
        <dbReference type="EMBL" id="GGU24511.1"/>
    </source>
</evidence>
<gene>
    <name evidence="2" type="ORF">GCM10010178_15980</name>
</gene>
<reference evidence="3" key="1">
    <citation type="journal article" date="2019" name="Int. J. Syst. Evol. Microbiol.">
        <title>The Global Catalogue of Microorganisms (GCM) 10K type strain sequencing project: providing services to taxonomists for standard genome sequencing and annotation.</title>
        <authorList>
            <consortium name="The Broad Institute Genomics Platform"/>
            <consortium name="The Broad Institute Genome Sequencing Center for Infectious Disease"/>
            <person name="Wu L."/>
            <person name="Ma J."/>
        </authorList>
    </citation>
    <scope>NUCLEOTIDE SEQUENCE [LARGE SCALE GENOMIC DNA]</scope>
    <source>
        <strain evidence="3">JCM 3296</strain>
    </source>
</reference>
<evidence type="ECO:0000256" key="1">
    <source>
        <dbReference type="SAM" id="Phobius"/>
    </source>
</evidence>
<name>A0ABQ2UDH7_9PSEU</name>
<comment type="caution">
    <text evidence="2">The sequence shown here is derived from an EMBL/GenBank/DDBJ whole genome shotgun (WGS) entry which is preliminary data.</text>
</comment>
<sequence>MSYGSPQQAPPRGPLLGLLALVLGAFAVVVTFLPVNLDLARPYVAWTFGLPGLVIAALGLLGHRKGKPMAAIGAMLSLLALVIGAIAMANVVMH</sequence>
<dbReference type="EMBL" id="BMRE01000003">
    <property type="protein sequence ID" value="GGU24511.1"/>
    <property type="molecule type" value="Genomic_DNA"/>
</dbReference>
<keyword evidence="1" id="KW-0812">Transmembrane</keyword>
<feature type="transmembrane region" description="Helical" evidence="1">
    <location>
        <begin position="15"/>
        <end position="37"/>
    </location>
</feature>